<gene>
    <name evidence="3" type="ORF">A6769_30605</name>
</gene>
<protein>
    <recommendedName>
        <fullName evidence="2">Putative restriction endonuclease domain-containing protein</fullName>
    </recommendedName>
</protein>
<dbReference type="InterPro" id="IPR008538">
    <property type="entry name" value="Uma2"/>
</dbReference>
<comment type="caution">
    <text evidence="3">The sequence shown here is derived from an EMBL/GenBank/DDBJ whole genome shotgun (WGS) entry which is preliminary data.</text>
</comment>
<dbReference type="InterPro" id="IPR011335">
    <property type="entry name" value="Restrct_endonuc-II-like"/>
</dbReference>
<dbReference type="EMBL" id="LXQE01000174">
    <property type="protein sequence ID" value="RCJ31497.1"/>
    <property type="molecule type" value="Genomic_DNA"/>
</dbReference>
<dbReference type="InterPro" id="IPR012296">
    <property type="entry name" value="Nuclease_put_TT1808"/>
</dbReference>
<dbReference type="PANTHER" id="PTHR33352">
    <property type="entry name" value="SLR1095 PROTEIN"/>
    <property type="match status" value="1"/>
</dbReference>
<organism evidence="3 4">
    <name type="scientific">Nostoc punctiforme NIES-2108</name>
    <dbReference type="NCBI Taxonomy" id="1356359"/>
    <lineage>
        <taxon>Bacteria</taxon>
        <taxon>Bacillati</taxon>
        <taxon>Cyanobacteriota</taxon>
        <taxon>Cyanophyceae</taxon>
        <taxon>Nostocales</taxon>
        <taxon>Nostocaceae</taxon>
        <taxon>Nostoc</taxon>
    </lineage>
</organism>
<dbReference type="CDD" id="cd06260">
    <property type="entry name" value="DUF820-like"/>
    <property type="match status" value="1"/>
</dbReference>
<dbReference type="AlphaFoldDB" id="A0A367R4V2"/>
<proteinExistence type="predicted"/>
<dbReference type="SUPFAM" id="SSF52980">
    <property type="entry name" value="Restriction endonuclease-like"/>
    <property type="match status" value="1"/>
</dbReference>
<dbReference type="PANTHER" id="PTHR33352:SF3">
    <property type="entry name" value="SLR1612 PROTEIN"/>
    <property type="match status" value="1"/>
</dbReference>
<feature type="coiled-coil region" evidence="1">
    <location>
        <begin position="203"/>
        <end position="230"/>
    </location>
</feature>
<reference evidence="4" key="1">
    <citation type="submission" date="2016-04" db="EMBL/GenBank/DDBJ databases">
        <authorList>
            <person name="Tabuchi Yagui T.R."/>
        </authorList>
    </citation>
    <scope>NUCLEOTIDE SEQUENCE [LARGE SCALE GENOMIC DNA]</scope>
</reference>
<dbReference type="Proteomes" id="UP000252085">
    <property type="component" value="Unassembled WGS sequence"/>
</dbReference>
<name>A0A367R4V2_NOSPU</name>
<dbReference type="Pfam" id="PF05685">
    <property type="entry name" value="Uma2"/>
    <property type="match status" value="1"/>
</dbReference>
<evidence type="ECO:0000259" key="2">
    <source>
        <dbReference type="Pfam" id="PF05685"/>
    </source>
</evidence>
<dbReference type="Gene3D" id="3.90.1570.10">
    <property type="entry name" value="tt1808, chain A"/>
    <property type="match status" value="1"/>
</dbReference>
<feature type="domain" description="Putative restriction endonuclease" evidence="2">
    <location>
        <begin position="34"/>
        <end position="159"/>
    </location>
</feature>
<sequence length="234" mass="27323">MYNYNPLDCLPSSAELPDSDDIPVDNELQILIPNLLLAILASIWQTRDDWFFGINMGIYYTPLQPAIVPDGFLSLGVERFVGENGRSSYVFWEEEGITPILGLEVVSQTYNGEYEQKKIDYAQLGILYYVIYAPTRLRRKRQRLEVYRLVEGKYTLQLGDQIWMPEIGLGIGREQGTYQGRTREWLFWYDQDGNRYQTPEEINAQQQQQLEQTQQQLQELLTRLQQQGIDPNLL</sequence>
<evidence type="ECO:0000313" key="3">
    <source>
        <dbReference type="EMBL" id="RCJ31497.1"/>
    </source>
</evidence>
<evidence type="ECO:0000256" key="1">
    <source>
        <dbReference type="SAM" id="Coils"/>
    </source>
</evidence>
<keyword evidence="1" id="KW-0175">Coiled coil</keyword>
<accession>A0A367R4V2</accession>
<evidence type="ECO:0000313" key="4">
    <source>
        <dbReference type="Proteomes" id="UP000252085"/>
    </source>
</evidence>